<dbReference type="InterPro" id="IPR000292">
    <property type="entry name" value="For/NO2_transpt"/>
</dbReference>
<protein>
    <submittedName>
        <fullName evidence="6">Formate transporter</fullName>
    </submittedName>
</protein>
<organism evidence="6 7">
    <name type="scientific">Mangrovivirga cuniculi</name>
    <dbReference type="NCBI Taxonomy" id="2715131"/>
    <lineage>
        <taxon>Bacteria</taxon>
        <taxon>Pseudomonadati</taxon>
        <taxon>Bacteroidota</taxon>
        <taxon>Cytophagia</taxon>
        <taxon>Cytophagales</taxon>
        <taxon>Mangrovivirgaceae</taxon>
        <taxon>Mangrovivirga</taxon>
    </lineage>
</organism>
<dbReference type="Pfam" id="PF01226">
    <property type="entry name" value="Form_Nir_trans"/>
    <property type="match status" value="1"/>
</dbReference>
<feature type="transmembrane region" description="Helical" evidence="5">
    <location>
        <begin position="31"/>
        <end position="52"/>
    </location>
</feature>
<evidence type="ECO:0000256" key="1">
    <source>
        <dbReference type="ARBA" id="ARBA00004141"/>
    </source>
</evidence>
<feature type="transmembrane region" description="Helical" evidence="5">
    <location>
        <begin position="64"/>
        <end position="85"/>
    </location>
</feature>
<evidence type="ECO:0000256" key="4">
    <source>
        <dbReference type="ARBA" id="ARBA00023136"/>
    </source>
</evidence>
<feature type="transmembrane region" description="Helical" evidence="5">
    <location>
        <begin position="106"/>
        <end position="131"/>
    </location>
</feature>
<proteinExistence type="predicted"/>
<dbReference type="GO" id="GO:0015499">
    <property type="term" value="F:formate transmembrane transporter activity"/>
    <property type="evidence" value="ECO:0007669"/>
    <property type="project" value="TreeGrafter"/>
</dbReference>
<comment type="subcellular location">
    <subcellularLocation>
        <location evidence="1">Membrane</location>
        <topology evidence="1">Multi-pass membrane protein</topology>
    </subcellularLocation>
</comment>
<accession>A0A4D7JYB0</accession>
<dbReference type="EMBL" id="CP028923">
    <property type="protein sequence ID" value="QCK15675.1"/>
    <property type="molecule type" value="Genomic_DNA"/>
</dbReference>
<evidence type="ECO:0000256" key="2">
    <source>
        <dbReference type="ARBA" id="ARBA00022692"/>
    </source>
</evidence>
<dbReference type="KEGG" id="fpf:DCC35_13440"/>
<dbReference type="RefSeq" id="WP_137091272.1">
    <property type="nucleotide sequence ID" value="NZ_CP028923.1"/>
</dbReference>
<evidence type="ECO:0000313" key="7">
    <source>
        <dbReference type="Proteomes" id="UP000298616"/>
    </source>
</evidence>
<dbReference type="Proteomes" id="UP000298616">
    <property type="component" value="Chromosome"/>
</dbReference>
<evidence type="ECO:0000256" key="5">
    <source>
        <dbReference type="SAM" id="Phobius"/>
    </source>
</evidence>
<evidence type="ECO:0000256" key="3">
    <source>
        <dbReference type="ARBA" id="ARBA00022989"/>
    </source>
</evidence>
<dbReference type="Gene3D" id="1.20.1080.10">
    <property type="entry name" value="Glycerol uptake facilitator protein"/>
    <property type="match status" value="1"/>
</dbReference>
<feature type="transmembrane region" description="Helical" evidence="5">
    <location>
        <begin position="232"/>
        <end position="255"/>
    </location>
</feature>
<keyword evidence="7" id="KW-1185">Reference proteome</keyword>
<feature type="transmembrane region" description="Helical" evidence="5">
    <location>
        <begin position="158"/>
        <end position="179"/>
    </location>
</feature>
<dbReference type="InterPro" id="IPR023271">
    <property type="entry name" value="Aquaporin-like"/>
</dbReference>
<keyword evidence="2 5" id="KW-0812">Transmembrane</keyword>
<dbReference type="PANTHER" id="PTHR30520">
    <property type="entry name" value="FORMATE TRANSPORTER-RELATED"/>
    <property type="match status" value="1"/>
</dbReference>
<dbReference type="GO" id="GO:0005886">
    <property type="term" value="C:plasma membrane"/>
    <property type="evidence" value="ECO:0007669"/>
    <property type="project" value="TreeGrafter"/>
</dbReference>
<keyword evidence="3 5" id="KW-1133">Transmembrane helix</keyword>
<dbReference type="AlphaFoldDB" id="A0A4D7JYB0"/>
<sequence length="267" mass="29483">MSENSQKNPDEIVEEQARFGFEIYELKNWKLFLSALIAGLEIGFSLVLMGYLHTVFKDIYPPDVLGLIVSFGYPIGFIFVIIGRSELFTEQTALAMIPVLNKSKNFVSLLTLWGLVLLGNLIGGLIFSYGFSWFGPAKGFVPESTLIELGEKFIKEPIGIVMGSAILAGWMMGLLGWLITSVQESISRIVLILLITIIIGMAGLHHCIVGSVEVLTAMWVSDSIDYKDYWQFLWPSVLGNLIGGAIFVSVLKFGLTTNYISAAKKNN</sequence>
<name>A0A4D7JYB0_9BACT</name>
<gene>
    <name evidence="6" type="ORF">DCC35_13440</name>
</gene>
<evidence type="ECO:0000313" key="6">
    <source>
        <dbReference type="EMBL" id="QCK15675.1"/>
    </source>
</evidence>
<keyword evidence="4 5" id="KW-0472">Membrane</keyword>
<reference evidence="6 7" key="1">
    <citation type="submission" date="2018-04" db="EMBL/GenBank/DDBJ databases">
        <title>Complete genome uncultured novel isolate.</title>
        <authorList>
            <person name="Merlino G."/>
        </authorList>
    </citation>
    <scope>NUCLEOTIDE SEQUENCE [LARGE SCALE GENOMIC DNA]</scope>
    <source>
        <strain evidence="7">R1DC9</strain>
    </source>
</reference>
<dbReference type="OrthoDB" id="261587at2"/>
<feature type="transmembrane region" description="Helical" evidence="5">
    <location>
        <begin position="191"/>
        <end position="212"/>
    </location>
</feature>
<dbReference type="PANTHER" id="PTHR30520:SF2">
    <property type="entry name" value="INNER MEMBRANE PROTEIN YFDC"/>
    <property type="match status" value="1"/>
</dbReference>